<dbReference type="GO" id="GO:0008270">
    <property type="term" value="F:zinc ion binding"/>
    <property type="evidence" value="ECO:0007669"/>
    <property type="project" value="UniProtKB-KW"/>
</dbReference>
<dbReference type="PROSITE" id="PS50158">
    <property type="entry name" value="ZF_CCHC"/>
    <property type="match status" value="2"/>
</dbReference>
<sequence>MGEYAVAKTSVWWDIENCCVPRSCDPQLIVQNMSSALATAGYRGPISVSAYGDTHQIPHNVQHALSSTGVSLNHVPAGIKDASDKKILVDMLFWAIDNPPPANYLLISGDRDFSNAIHKLKMRRYNILLAQPQSVSQTLTAAANNVWLWRSLVAGEPPLAESPYISSTSSGNKDDLDTSKNIISSSSDMTQEDTNSAVQNILCDHQSGVNGNADKKYEVKHPREVQTGKSKPTRRLLKKRSNPGGSGFTKQTVSKKSKGGNASTEESKFKQPRIGQVKAVPGQPLICYRCGEGHRAAECTFDGDCCRCGKPGHKDRVCKENPDSIVKWMPAHAQDLATSSPASVHVTNSASQLHPTCSSPLECSQQVTPGVPSPSPVPPMAPAPPQMGGGPSSVPAHSGVCAKPTAVKVGRGGMAQQTTSVPRPPMAVPAYRPSQGQGMLCFKCGIVGHCAAQCTYIGSCRRCHQAGHMERVCKENPDSIIKWEQLHAYALAMSSQGSVHMTAPASQLHQTWTPPLGCFLQATPAAPAPSPTPAVPAPPHRGVADSSTPAQPGGSATPTAVSLGKADVVPQPTSSALRPPTAVPAYRPVLGQHHQVGSSQLLPAWTQHPGYFWQTAPVVPSPLPAPPVSPMLPQPGVAASPRPAHYGAYPMPFPFPFGRPW</sequence>
<comment type="caution">
    <text evidence="4">The sequence shown here is derived from an EMBL/GenBank/DDBJ whole genome shotgun (WGS) entry which is preliminary data.</text>
</comment>
<feature type="region of interest" description="Disordered" evidence="2">
    <location>
        <begin position="160"/>
        <end position="181"/>
    </location>
</feature>
<feature type="compositionally biased region" description="Pro residues" evidence="2">
    <location>
        <begin position="527"/>
        <end position="539"/>
    </location>
</feature>
<dbReference type="GO" id="GO:0003676">
    <property type="term" value="F:nucleic acid binding"/>
    <property type="evidence" value="ECO:0007669"/>
    <property type="project" value="InterPro"/>
</dbReference>
<dbReference type="CDD" id="cd10910">
    <property type="entry name" value="PIN_limkain_b1_N_like"/>
    <property type="match status" value="1"/>
</dbReference>
<dbReference type="GO" id="GO:0010468">
    <property type="term" value="P:regulation of gene expression"/>
    <property type="evidence" value="ECO:0007669"/>
    <property type="project" value="InterPro"/>
</dbReference>
<feature type="region of interest" description="Disordered" evidence="2">
    <location>
        <begin position="368"/>
        <end position="396"/>
    </location>
</feature>
<evidence type="ECO:0000313" key="4">
    <source>
        <dbReference type="EMBL" id="KAK1678508.1"/>
    </source>
</evidence>
<evidence type="ECO:0000256" key="2">
    <source>
        <dbReference type="SAM" id="MobiDB-lite"/>
    </source>
</evidence>
<dbReference type="SUPFAM" id="SSF57756">
    <property type="entry name" value="Retrovirus zinc finger-like domains"/>
    <property type="match status" value="2"/>
</dbReference>
<dbReference type="PANTHER" id="PTHR14379">
    <property type="entry name" value="LIMKAIN B LKAP"/>
    <property type="match status" value="1"/>
</dbReference>
<dbReference type="Gene3D" id="4.10.60.10">
    <property type="entry name" value="Zinc finger, CCHC-type"/>
    <property type="match status" value="2"/>
</dbReference>
<feature type="region of interest" description="Disordered" evidence="2">
    <location>
        <begin position="527"/>
        <end position="561"/>
    </location>
</feature>
<feature type="compositionally biased region" description="Polar residues" evidence="2">
    <location>
        <begin position="545"/>
        <end position="560"/>
    </location>
</feature>
<dbReference type="Proteomes" id="UP001231189">
    <property type="component" value="Unassembled WGS sequence"/>
</dbReference>
<reference evidence="4" key="1">
    <citation type="submission" date="2023-07" db="EMBL/GenBank/DDBJ databases">
        <title>A chromosome-level genome assembly of Lolium multiflorum.</title>
        <authorList>
            <person name="Chen Y."/>
            <person name="Copetti D."/>
            <person name="Kolliker R."/>
            <person name="Studer B."/>
        </authorList>
    </citation>
    <scope>NUCLEOTIDE SEQUENCE</scope>
    <source>
        <strain evidence="4">02402/16</strain>
        <tissue evidence="4">Leaf</tissue>
    </source>
</reference>
<organism evidence="4 5">
    <name type="scientific">Lolium multiflorum</name>
    <name type="common">Italian ryegrass</name>
    <name type="synonym">Lolium perenne subsp. multiflorum</name>
    <dbReference type="NCBI Taxonomy" id="4521"/>
    <lineage>
        <taxon>Eukaryota</taxon>
        <taxon>Viridiplantae</taxon>
        <taxon>Streptophyta</taxon>
        <taxon>Embryophyta</taxon>
        <taxon>Tracheophyta</taxon>
        <taxon>Spermatophyta</taxon>
        <taxon>Magnoliopsida</taxon>
        <taxon>Liliopsida</taxon>
        <taxon>Poales</taxon>
        <taxon>Poaceae</taxon>
        <taxon>BOP clade</taxon>
        <taxon>Pooideae</taxon>
        <taxon>Poodae</taxon>
        <taxon>Poeae</taxon>
        <taxon>Poeae Chloroplast Group 2 (Poeae type)</taxon>
        <taxon>Loliodinae</taxon>
        <taxon>Loliinae</taxon>
        <taxon>Lolium</taxon>
    </lineage>
</organism>
<feature type="compositionally biased region" description="Basic and acidic residues" evidence="2">
    <location>
        <begin position="213"/>
        <end position="226"/>
    </location>
</feature>
<feature type="region of interest" description="Disordered" evidence="2">
    <location>
        <begin position="212"/>
        <end position="274"/>
    </location>
</feature>
<proteinExistence type="predicted"/>
<dbReference type="EMBL" id="JAUUTY010000002">
    <property type="protein sequence ID" value="KAK1678508.1"/>
    <property type="molecule type" value="Genomic_DNA"/>
</dbReference>
<evidence type="ECO:0000313" key="5">
    <source>
        <dbReference type="Proteomes" id="UP001231189"/>
    </source>
</evidence>
<keyword evidence="1" id="KW-0862">Zinc</keyword>
<feature type="compositionally biased region" description="Basic residues" evidence="2">
    <location>
        <begin position="231"/>
        <end position="241"/>
    </location>
</feature>
<dbReference type="Gene3D" id="3.40.50.1010">
    <property type="entry name" value="5'-nuclease"/>
    <property type="match status" value="1"/>
</dbReference>
<keyword evidence="1" id="KW-0863">Zinc-finger</keyword>
<gene>
    <name evidence="4" type="ORF">QYE76_039356</name>
</gene>
<dbReference type="GO" id="GO:0004540">
    <property type="term" value="F:RNA nuclease activity"/>
    <property type="evidence" value="ECO:0007669"/>
    <property type="project" value="InterPro"/>
</dbReference>
<dbReference type="InterPro" id="IPR001878">
    <property type="entry name" value="Znf_CCHC"/>
</dbReference>
<evidence type="ECO:0000259" key="3">
    <source>
        <dbReference type="PROSITE" id="PS50158"/>
    </source>
</evidence>
<dbReference type="InterPro" id="IPR021139">
    <property type="entry name" value="NYN"/>
</dbReference>
<name>A0AAD8TAQ4_LOLMU</name>
<feature type="compositionally biased region" description="Pro residues" evidence="2">
    <location>
        <begin position="371"/>
        <end position="385"/>
    </location>
</feature>
<dbReference type="AlphaFoldDB" id="A0AAD8TAQ4"/>
<dbReference type="PANTHER" id="PTHR14379:SF3">
    <property type="entry name" value="MEIOSIS REGULATOR AND MRNA STABILITY FACTOR 1"/>
    <property type="match status" value="1"/>
</dbReference>
<dbReference type="GO" id="GO:0005777">
    <property type="term" value="C:peroxisome"/>
    <property type="evidence" value="ECO:0007669"/>
    <property type="project" value="InterPro"/>
</dbReference>
<feature type="domain" description="CCHC-type" evidence="3">
    <location>
        <begin position="441"/>
        <end position="454"/>
    </location>
</feature>
<keyword evidence="1" id="KW-0479">Metal-binding</keyword>
<evidence type="ECO:0000256" key="1">
    <source>
        <dbReference type="PROSITE-ProRule" id="PRU00047"/>
    </source>
</evidence>
<accession>A0AAD8TAQ4</accession>
<feature type="domain" description="CCHC-type" evidence="3">
    <location>
        <begin position="305"/>
        <end position="320"/>
    </location>
</feature>
<dbReference type="InterPro" id="IPR024768">
    <property type="entry name" value="Marf1"/>
</dbReference>
<dbReference type="SMART" id="SM00343">
    <property type="entry name" value="ZnF_C2HC"/>
    <property type="match status" value="4"/>
</dbReference>
<dbReference type="Pfam" id="PF01936">
    <property type="entry name" value="NYN"/>
    <property type="match status" value="1"/>
</dbReference>
<keyword evidence="5" id="KW-1185">Reference proteome</keyword>
<protein>
    <recommendedName>
        <fullName evidence="3">CCHC-type domain-containing protein</fullName>
    </recommendedName>
</protein>
<dbReference type="InterPro" id="IPR036875">
    <property type="entry name" value="Znf_CCHC_sf"/>
</dbReference>